<sequence length="153" mass="17011">MENFMDLWPCSSNDLDNLVTQEAGEVDAKPRWYSVLPAGTSSGSVSSKLINSKTEFSLGKRFESTAPASESSDPPLEKYEYQAEVSRLKNDGLQSKAEAWWRVQNQYYQLAATDDDEGIKLINTIDGSVARVLKGHRGSVTGISFDPKVESRW</sequence>
<dbReference type="InterPro" id="IPR015943">
    <property type="entry name" value="WD40/YVTN_repeat-like_dom_sf"/>
</dbReference>
<dbReference type="Proteomes" id="UP001237642">
    <property type="component" value="Unassembled WGS sequence"/>
</dbReference>
<dbReference type="Gene3D" id="2.130.10.10">
    <property type="entry name" value="YVTN repeat-like/Quinoprotein amine dehydrogenase"/>
    <property type="match status" value="1"/>
</dbReference>
<dbReference type="EMBL" id="JAUIZM010000007">
    <property type="protein sequence ID" value="KAK1373123.1"/>
    <property type="molecule type" value="Genomic_DNA"/>
</dbReference>
<reference evidence="1" key="2">
    <citation type="submission" date="2023-05" db="EMBL/GenBank/DDBJ databases">
        <authorList>
            <person name="Schelkunov M.I."/>
        </authorList>
    </citation>
    <scope>NUCLEOTIDE SEQUENCE</scope>
    <source>
        <strain evidence="1">Hsosn_3</strain>
        <tissue evidence="1">Leaf</tissue>
    </source>
</reference>
<gene>
    <name evidence="1" type="ORF">POM88_029316</name>
</gene>
<proteinExistence type="predicted"/>
<accession>A0AAD8HVJ2</accession>
<dbReference type="AlphaFoldDB" id="A0AAD8HVJ2"/>
<evidence type="ECO:0000313" key="2">
    <source>
        <dbReference type="Proteomes" id="UP001237642"/>
    </source>
</evidence>
<reference evidence="1" key="1">
    <citation type="submission" date="2023-02" db="EMBL/GenBank/DDBJ databases">
        <title>Genome of toxic invasive species Heracleum sosnowskyi carries increased number of genes despite the absence of recent whole-genome duplications.</title>
        <authorList>
            <person name="Schelkunov M."/>
            <person name="Shtratnikova V."/>
            <person name="Makarenko M."/>
            <person name="Klepikova A."/>
            <person name="Omelchenko D."/>
            <person name="Novikova G."/>
            <person name="Obukhova E."/>
            <person name="Bogdanov V."/>
            <person name="Penin A."/>
            <person name="Logacheva M."/>
        </authorList>
    </citation>
    <scope>NUCLEOTIDE SEQUENCE</scope>
    <source>
        <strain evidence="1">Hsosn_3</strain>
        <tissue evidence="1">Leaf</tissue>
    </source>
</reference>
<protein>
    <submittedName>
        <fullName evidence="1">Uncharacterized protein</fullName>
    </submittedName>
</protein>
<evidence type="ECO:0000313" key="1">
    <source>
        <dbReference type="EMBL" id="KAK1373123.1"/>
    </source>
</evidence>
<keyword evidence="2" id="KW-1185">Reference proteome</keyword>
<name>A0AAD8HVJ2_9APIA</name>
<organism evidence="1 2">
    <name type="scientific">Heracleum sosnowskyi</name>
    <dbReference type="NCBI Taxonomy" id="360622"/>
    <lineage>
        <taxon>Eukaryota</taxon>
        <taxon>Viridiplantae</taxon>
        <taxon>Streptophyta</taxon>
        <taxon>Embryophyta</taxon>
        <taxon>Tracheophyta</taxon>
        <taxon>Spermatophyta</taxon>
        <taxon>Magnoliopsida</taxon>
        <taxon>eudicotyledons</taxon>
        <taxon>Gunneridae</taxon>
        <taxon>Pentapetalae</taxon>
        <taxon>asterids</taxon>
        <taxon>campanulids</taxon>
        <taxon>Apiales</taxon>
        <taxon>Apiaceae</taxon>
        <taxon>Apioideae</taxon>
        <taxon>apioid superclade</taxon>
        <taxon>Tordylieae</taxon>
        <taxon>Tordyliinae</taxon>
        <taxon>Heracleum</taxon>
    </lineage>
</organism>
<comment type="caution">
    <text evidence="1">The sequence shown here is derived from an EMBL/GenBank/DDBJ whole genome shotgun (WGS) entry which is preliminary data.</text>
</comment>